<dbReference type="EMBL" id="AP018711">
    <property type="protein sequence ID" value="BBE33266.1"/>
    <property type="molecule type" value="Genomic_DNA"/>
</dbReference>
<dbReference type="GO" id="GO:0004065">
    <property type="term" value="F:arylsulfatase activity"/>
    <property type="evidence" value="ECO:0007669"/>
    <property type="project" value="TreeGrafter"/>
</dbReference>
<dbReference type="SUPFAM" id="SSF53649">
    <property type="entry name" value="Alkaline phosphatase-like"/>
    <property type="match status" value="1"/>
</dbReference>
<dbReference type="Gene3D" id="3.40.720.10">
    <property type="entry name" value="Alkaline Phosphatase, subunit A"/>
    <property type="match status" value="1"/>
</dbReference>
<evidence type="ECO:0000256" key="2">
    <source>
        <dbReference type="ARBA" id="ARBA00022723"/>
    </source>
</evidence>
<dbReference type="EMBL" id="RBWX01000011">
    <property type="protein sequence ID" value="RKS85444.1"/>
    <property type="molecule type" value="Genomic_DNA"/>
</dbReference>
<dbReference type="PANTHER" id="PTHR42693">
    <property type="entry name" value="ARYLSULFATASE FAMILY MEMBER"/>
    <property type="match status" value="1"/>
</dbReference>
<dbReference type="PANTHER" id="PTHR42693:SF53">
    <property type="entry name" value="ENDO-4-O-SULFATASE"/>
    <property type="match status" value="1"/>
</dbReference>
<dbReference type="Pfam" id="PF00884">
    <property type="entry name" value="Sulfatase"/>
    <property type="match status" value="1"/>
</dbReference>
<keyword evidence="4" id="KW-0106">Calcium</keyword>
<evidence type="ECO:0000313" key="7">
    <source>
        <dbReference type="EMBL" id="RKS85444.1"/>
    </source>
</evidence>
<dbReference type="InterPro" id="IPR000917">
    <property type="entry name" value="Sulfatase_N"/>
</dbReference>
<comment type="similarity">
    <text evidence="1">Belongs to the sulfatase family.</text>
</comment>
<dbReference type="Proteomes" id="UP000275727">
    <property type="component" value="Chromosome"/>
</dbReference>
<dbReference type="InterPro" id="IPR017850">
    <property type="entry name" value="Alkaline_phosphatase_core_sf"/>
</dbReference>
<evidence type="ECO:0000256" key="3">
    <source>
        <dbReference type="ARBA" id="ARBA00022801"/>
    </source>
</evidence>
<proteinExistence type="inferred from homology"/>
<keyword evidence="3" id="KW-0378">Hydrolase</keyword>
<evidence type="ECO:0000256" key="4">
    <source>
        <dbReference type="ARBA" id="ARBA00022837"/>
    </source>
</evidence>
<evidence type="ECO:0000259" key="5">
    <source>
        <dbReference type="Pfam" id="PF00884"/>
    </source>
</evidence>
<accession>A0AAD1G091</accession>
<keyword evidence="2" id="KW-0479">Metal-binding</keyword>
<dbReference type="GO" id="GO:0046872">
    <property type="term" value="F:metal ion binding"/>
    <property type="evidence" value="ECO:0007669"/>
    <property type="project" value="UniProtKB-KW"/>
</dbReference>
<evidence type="ECO:0000256" key="1">
    <source>
        <dbReference type="ARBA" id="ARBA00008779"/>
    </source>
</evidence>
<evidence type="ECO:0000313" key="6">
    <source>
        <dbReference type="EMBL" id="BBE33266.1"/>
    </source>
</evidence>
<name>A0AAD1G091_SPHMI</name>
<sequence>MAVAGGDDRTVTLTLGPNRHLEAAAARYRDPPPERLPQKRVYLDSVGRANDGAPNIVVILFDDMGYGDIGAYGNPLARTPAIDRLAAGGVKLTQFYATSPRCSPSRVGLMTGRYPVRALSHHCVFAPKGSLEEMALHANCLITHILADEIRLPEILSAAGYRTGIIGKWHLGKEPGFFPNELGFQSAFGPMHSNNKKPFNIYRNGTVEIATKDVDQSRLTALYKSEAVKFIEKTGDGPFFLYMSHTFPHEPHHADPDHRGHTPGGESGDMIADLDRNVAAIMAALERRDVAKNTLVIVTSDNGSGFVSSVGNLRGRKGDTFGGGMRVPGIFHWPGRLPKGKVRAGMAMQIDLLPALLLVAGIVPPAYRVIDSRNLMPLLTGKTASIHDYLYNFTPYVGGAEAVRDEHFKWRAPALMEQGDFYYPAPMPIHSTFSRPILTDIHRDNESYDLSNRYPADQARLDAALKAFRAGLDENVTGRKRD</sequence>
<reference evidence="6 8" key="1">
    <citation type="submission" date="2018-06" db="EMBL/GenBank/DDBJ databases">
        <title>Complete Genome Sequence of the Microcystin-Degrading Bacterium Sphingosinicella microcystinivorans Strain B-9.</title>
        <authorList>
            <person name="Jin H."/>
            <person name="Nishizawa T."/>
            <person name="Guo Y."/>
            <person name="Nishizawa A."/>
            <person name="Park H."/>
            <person name="Kato H."/>
            <person name="Tsuji K."/>
            <person name="Harada K."/>
        </authorList>
    </citation>
    <scope>NUCLEOTIDE SEQUENCE [LARGE SCALE GENOMIC DNA]</scope>
    <source>
        <strain evidence="6 8">B9</strain>
    </source>
</reference>
<dbReference type="InterPro" id="IPR024607">
    <property type="entry name" value="Sulfatase_CS"/>
</dbReference>
<reference evidence="7 9" key="2">
    <citation type="submission" date="2018-10" db="EMBL/GenBank/DDBJ databases">
        <title>Genomic Encyclopedia of Type Strains, Phase IV (KMG-IV): sequencing the most valuable type-strain genomes for metagenomic binning, comparative biology and taxonomic classification.</title>
        <authorList>
            <person name="Goeker M."/>
        </authorList>
    </citation>
    <scope>NUCLEOTIDE SEQUENCE [LARGE SCALE GENOMIC DNA]</scope>
    <source>
        <strain evidence="7 9">DSM 19791</strain>
    </source>
</reference>
<keyword evidence="9" id="KW-1185">Reference proteome</keyword>
<evidence type="ECO:0000313" key="8">
    <source>
        <dbReference type="Proteomes" id="UP000275727"/>
    </source>
</evidence>
<feature type="domain" description="Sulfatase N-terminal" evidence="5">
    <location>
        <begin position="54"/>
        <end position="362"/>
    </location>
</feature>
<gene>
    <name evidence="7" type="ORF">DFR51_3362</name>
    <name evidence="6" type="ORF">SmB9_09240</name>
</gene>
<organism evidence="6 8">
    <name type="scientific">Sphingosinicella microcystinivorans</name>
    <dbReference type="NCBI Taxonomy" id="335406"/>
    <lineage>
        <taxon>Bacteria</taxon>
        <taxon>Pseudomonadati</taxon>
        <taxon>Pseudomonadota</taxon>
        <taxon>Alphaproteobacteria</taxon>
        <taxon>Sphingomonadales</taxon>
        <taxon>Sphingosinicellaceae</taxon>
        <taxon>Sphingosinicella</taxon>
    </lineage>
</organism>
<evidence type="ECO:0000313" key="9">
    <source>
        <dbReference type="Proteomes" id="UP000276029"/>
    </source>
</evidence>
<dbReference type="RefSeq" id="WP_121053264.1">
    <property type="nucleotide sequence ID" value="NZ_AP018711.1"/>
</dbReference>
<dbReference type="PROSITE" id="PS00149">
    <property type="entry name" value="SULFATASE_2"/>
    <property type="match status" value="1"/>
</dbReference>
<dbReference type="Proteomes" id="UP000276029">
    <property type="component" value="Unassembled WGS sequence"/>
</dbReference>
<dbReference type="InterPro" id="IPR050738">
    <property type="entry name" value="Sulfatase"/>
</dbReference>
<protein>
    <submittedName>
        <fullName evidence="6 7">Sulfatase</fullName>
    </submittedName>
</protein>
<dbReference type="KEGG" id="smic:SmB9_09240"/>
<dbReference type="AlphaFoldDB" id="A0AAD1G091"/>